<accession>A0A2C8Y685</accession>
<dbReference type="Proteomes" id="UP000219440">
    <property type="component" value="Unassembled WGS sequence"/>
</dbReference>
<name>A0A2C8Y685_9MICO</name>
<proteinExistence type="predicted"/>
<organism evidence="1 2">
    <name type="scientific">Salinibacterium xinjiangense</name>
    <dbReference type="NCBI Taxonomy" id="386302"/>
    <lineage>
        <taxon>Bacteria</taxon>
        <taxon>Bacillati</taxon>
        <taxon>Actinomycetota</taxon>
        <taxon>Actinomycetes</taxon>
        <taxon>Micrococcales</taxon>
        <taxon>Microbacteriaceae</taxon>
        <taxon>Salinibacterium</taxon>
    </lineage>
</organism>
<dbReference type="AlphaFoldDB" id="A0A2C8Y685"/>
<dbReference type="EMBL" id="OCST01000001">
    <property type="protein sequence ID" value="SOE45642.1"/>
    <property type="molecule type" value="Genomic_DNA"/>
</dbReference>
<evidence type="ECO:0000313" key="1">
    <source>
        <dbReference type="EMBL" id="SOE45642.1"/>
    </source>
</evidence>
<keyword evidence="2" id="KW-1185">Reference proteome</keyword>
<sequence>MVPIDVQQWRQNVILTRDLDIHTDRAQFFARARKGEFTALFRGVWVPTPLWISLSRAERYELRVKAAAAVDSEATFSHESAAVLWRLPMVGAWSVRIQTLAEESCGGRSNAMFQRHAAGVPFEFEHIQGIRVTSLARTVVDIARSLPFGVAVTMTDAALRRSVHPASGVPPVSLSQQTLLEELQLIPMRHGTAKARAVIEFASGLADRPGESMSRVSMRRARIPAPELQVRLRGASGKTYFVDFFWRGVDIIGEFDGAAKYRDPEFLRGRTPHAALLDEKWREDDLSPAGHGMSRWGWDIATSPDRLRAQLFAAGVCRNAAEVR</sequence>
<dbReference type="OrthoDB" id="5517693at2"/>
<evidence type="ECO:0000313" key="2">
    <source>
        <dbReference type="Proteomes" id="UP000219440"/>
    </source>
</evidence>
<evidence type="ECO:0008006" key="3">
    <source>
        <dbReference type="Google" id="ProtNLM"/>
    </source>
</evidence>
<gene>
    <name evidence="1" type="ORF">SAMN06296378_0068</name>
</gene>
<reference evidence="1 2" key="1">
    <citation type="submission" date="2017-09" db="EMBL/GenBank/DDBJ databases">
        <authorList>
            <person name="Ehlers B."/>
            <person name="Leendertz F.H."/>
        </authorList>
    </citation>
    <scope>NUCLEOTIDE SEQUENCE [LARGE SCALE GENOMIC DNA]</scope>
    <source>
        <strain evidence="1 2">CGMCC 1.05381</strain>
    </source>
</reference>
<dbReference type="RefSeq" id="WP_097059281.1">
    <property type="nucleotide sequence ID" value="NZ_BMLC01000002.1"/>
</dbReference>
<protein>
    <recommendedName>
        <fullName evidence="3">Transcriptional regulator, AbiEi antitoxin, Type IV TA system</fullName>
    </recommendedName>
</protein>